<name>A0A553NBK8_TIGCA</name>
<evidence type="ECO:0000313" key="4">
    <source>
        <dbReference type="EMBL" id="TRY62834.1"/>
    </source>
</evidence>
<feature type="chain" id="PRO_5022034050" evidence="3">
    <location>
        <begin position="25"/>
        <end position="109"/>
    </location>
</feature>
<keyword evidence="3" id="KW-0732">Signal</keyword>
<feature type="region of interest" description="Disordered" evidence="1">
    <location>
        <begin position="30"/>
        <end position="61"/>
    </location>
</feature>
<sequence length="109" mass="11680">MTGPPIRILVNCIGLLWTLSEVSTSLVKRQASNGDESGLMSSTTDLPLSESEDDAKEGGSGGPGVSLGEILGLLFLVCCILYCIGIGYKIFKIVKGTYVEEEPVFMKYK</sequence>
<feature type="transmembrane region" description="Helical" evidence="2">
    <location>
        <begin position="70"/>
        <end position="91"/>
    </location>
</feature>
<keyword evidence="2" id="KW-0812">Transmembrane</keyword>
<accession>A0A553NBK8</accession>
<dbReference type="EMBL" id="VCGU01000458">
    <property type="protein sequence ID" value="TRY62834.1"/>
    <property type="molecule type" value="Genomic_DNA"/>
</dbReference>
<keyword evidence="2" id="KW-0472">Membrane</keyword>
<gene>
    <name evidence="4" type="ORF">TCAL_14366</name>
</gene>
<proteinExistence type="predicted"/>
<feature type="compositionally biased region" description="Polar residues" evidence="1">
    <location>
        <begin position="30"/>
        <end position="46"/>
    </location>
</feature>
<dbReference type="Proteomes" id="UP000318571">
    <property type="component" value="Chromosome 10"/>
</dbReference>
<protein>
    <submittedName>
        <fullName evidence="4">Uncharacterized protein</fullName>
    </submittedName>
</protein>
<organism evidence="4 5">
    <name type="scientific">Tigriopus californicus</name>
    <name type="common">Marine copepod</name>
    <dbReference type="NCBI Taxonomy" id="6832"/>
    <lineage>
        <taxon>Eukaryota</taxon>
        <taxon>Metazoa</taxon>
        <taxon>Ecdysozoa</taxon>
        <taxon>Arthropoda</taxon>
        <taxon>Crustacea</taxon>
        <taxon>Multicrustacea</taxon>
        <taxon>Hexanauplia</taxon>
        <taxon>Copepoda</taxon>
        <taxon>Harpacticoida</taxon>
        <taxon>Harpacticidae</taxon>
        <taxon>Tigriopus</taxon>
    </lineage>
</organism>
<feature type="signal peptide" evidence="3">
    <location>
        <begin position="1"/>
        <end position="24"/>
    </location>
</feature>
<comment type="caution">
    <text evidence="4">The sequence shown here is derived from an EMBL/GenBank/DDBJ whole genome shotgun (WGS) entry which is preliminary data.</text>
</comment>
<evidence type="ECO:0000313" key="5">
    <source>
        <dbReference type="Proteomes" id="UP000318571"/>
    </source>
</evidence>
<evidence type="ECO:0000256" key="2">
    <source>
        <dbReference type="SAM" id="Phobius"/>
    </source>
</evidence>
<evidence type="ECO:0000256" key="1">
    <source>
        <dbReference type="SAM" id="MobiDB-lite"/>
    </source>
</evidence>
<reference evidence="4 5" key="1">
    <citation type="journal article" date="2018" name="Nat. Ecol. Evol.">
        <title>Genomic signatures of mitonuclear coevolution across populations of Tigriopus californicus.</title>
        <authorList>
            <person name="Barreto F.S."/>
            <person name="Watson E.T."/>
            <person name="Lima T.G."/>
            <person name="Willett C.S."/>
            <person name="Edmands S."/>
            <person name="Li W."/>
            <person name="Burton R.S."/>
        </authorList>
    </citation>
    <scope>NUCLEOTIDE SEQUENCE [LARGE SCALE GENOMIC DNA]</scope>
    <source>
        <strain evidence="4 5">San Diego</strain>
    </source>
</reference>
<evidence type="ECO:0000256" key="3">
    <source>
        <dbReference type="SAM" id="SignalP"/>
    </source>
</evidence>
<dbReference type="AlphaFoldDB" id="A0A553NBK8"/>
<keyword evidence="5" id="KW-1185">Reference proteome</keyword>
<keyword evidence="2" id="KW-1133">Transmembrane helix</keyword>